<evidence type="ECO:0000259" key="1">
    <source>
        <dbReference type="Pfam" id="PF08241"/>
    </source>
</evidence>
<organism evidence="2 3">
    <name type="scientific">Lapillicoccus jejuensis</name>
    <dbReference type="NCBI Taxonomy" id="402171"/>
    <lineage>
        <taxon>Bacteria</taxon>
        <taxon>Bacillati</taxon>
        <taxon>Actinomycetota</taxon>
        <taxon>Actinomycetes</taxon>
        <taxon>Micrococcales</taxon>
        <taxon>Intrasporangiaceae</taxon>
        <taxon>Lapillicoccus</taxon>
    </lineage>
</organism>
<dbReference type="GO" id="GO:0008757">
    <property type="term" value="F:S-adenosylmethionine-dependent methyltransferase activity"/>
    <property type="evidence" value="ECO:0007669"/>
    <property type="project" value="InterPro"/>
</dbReference>
<dbReference type="InterPro" id="IPR013216">
    <property type="entry name" value="Methyltransf_11"/>
</dbReference>
<dbReference type="Proteomes" id="UP000317893">
    <property type="component" value="Unassembled WGS sequence"/>
</dbReference>
<dbReference type="EMBL" id="VFMN01000001">
    <property type="protein sequence ID" value="TQJ09174.1"/>
    <property type="molecule type" value="Genomic_DNA"/>
</dbReference>
<dbReference type="OrthoDB" id="9805171at2"/>
<name>A0A542E1T0_9MICO</name>
<proteinExistence type="predicted"/>
<keyword evidence="3" id="KW-1185">Reference proteome</keyword>
<keyword evidence="2" id="KW-0808">Transferase</keyword>
<feature type="domain" description="Methyltransferase type 11" evidence="1">
    <location>
        <begin position="66"/>
        <end position="138"/>
    </location>
</feature>
<dbReference type="InterPro" id="IPR029063">
    <property type="entry name" value="SAM-dependent_MTases_sf"/>
</dbReference>
<keyword evidence="2" id="KW-0489">Methyltransferase</keyword>
<dbReference type="RefSeq" id="WP_141848585.1">
    <property type="nucleotide sequence ID" value="NZ_BAAAPR010000005.1"/>
</dbReference>
<dbReference type="Pfam" id="PF08241">
    <property type="entry name" value="Methyltransf_11"/>
    <property type="match status" value="1"/>
</dbReference>
<dbReference type="AlphaFoldDB" id="A0A542E1T0"/>
<sequence>MSTITTVMRRATNYDDPGSLGSRLRARRSELLVRELAAIHAEKGHVDVIDIGGTRSYWNAIQGDVLTRYDVTVTVVNLPGEPHPEDDDRFRFREGNGCDLQDVADLQFDLAHANSVLEHVGRWPEMRAFAAEVRRVARGYVVQTPYFWFPVEPHFMAPVFHWLPESSRARLLQRLPLGHSGRAESLDVALSRVQSATLVDATMFRALFPDAQVQFERLAGLPKSLIGIRSATGPSAPRP</sequence>
<evidence type="ECO:0000313" key="2">
    <source>
        <dbReference type="EMBL" id="TQJ09174.1"/>
    </source>
</evidence>
<evidence type="ECO:0000313" key="3">
    <source>
        <dbReference type="Proteomes" id="UP000317893"/>
    </source>
</evidence>
<comment type="caution">
    <text evidence="2">The sequence shown here is derived from an EMBL/GenBank/DDBJ whole genome shotgun (WGS) entry which is preliminary data.</text>
</comment>
<dbReference type="SUPFAM" id="SSF53335">
    <property type="entry name" value="S-adenosyl-L-methionine-dependent methyltransferases"/>
    <property type="match status" value="1"/>
</dbReference>
<accession>A0A542E1T0</accession>
<protein>
    <submittedName>
        <fullName evidence="2">Methyltransferase family protein</fullName>
    </submittedName>
</protein>
<gene>
    <name evidence="2" type="ORF">FB458_2282</name>
</gene>
<dbReference type="Gene3D" id="3.40.50.150">
    <property type="entry name" value="Vaccinia Virus protein VP39"/>
    <property type="match status" value="1"/>
</dbReference>
<reference evidence="2 3" key="1">
    <citation type="submission" date="2019-06" db="EMBL/GenBank/DDBJ databases">
        <title>Sequencing the genomes of 1000 actinobacteria strains.</title>
        <authorList>
            <person name="Klenk H.-P."/>
        </authorList>
    </citation>
    <scope>NUCLEOTIDE SEQUENCE [LARGE SCALE GENOMIC DNA]</scope>
    <source>
        <strain evidence="2 3">DSM 18607</strain>
    </source>
</reference>
<dbReference type="GO" id="GO:0032259">
    <property type="term" value="P:methylation"/>
    <property type="evidence" value="ECO:0007669"/>
    <property type="project" value="UniProtKB-KW"/>
</dbReference>